<reference evidence="1" key="1">
    <citation type="journal article" date="2021" name="Proc. Natl. Acad. Sci. U.S.A.">
        <title>A Catalog of Tens of Thousands of Viruses from Human Metagenomes Reveals Hidden Associations with Chronic Diseases.</title>
        <authorList>
            <person name="Tisza M.J."/>
            <person name="Buck C.B."/>
        </authorList>
    </citation>
    <scope>NUCLEOTIDE SEQUENCE</scope>
    <source>
        <strain evidence="1">CtXOZ1</strain>
    </source>
</reference>
<protein>
    <submittedName>
        <fullName evidence="1">Uncharacterized protein</fullName>
    </submittedName>
</protein>
<organism evidence="1">
    <name type="scientific">Siphoviridae sp. ctXOZ1</name>
    <dbReference type="NCBI Taxonomy" id="2823585"/>
    <lineage>
        <taxon>Viruses</taxon>
        <taxon>Duplodnaviria</taxon>
        <taxon>Heunggongvirae</taxon>
        <taxon>Uroviricota</taxon>
        <taxon>Caudoviricetes</taxon>
    </lineage>
</organism>
<dbReference type="EMBL" id="BK014672">
    <property type="protein sequence ID" value="DAD67224.1"/>
    <property type="molecule type" value="Genomic_DNA"/>
</dbReference>
<accession>A0A8S5LBB9</accession>
<name>A0A8S5LBB9_9CAUD</name>
<sequence>MIWKRLEPGKYEGFPFIFDNRLTFDRTSRLQFHRHLIEVPRSALRLV</sequence>
<proteinExistence type="predicted"/>
<evidence type="ECO:0000313" key="1">
    <source>
        <dbReference type="EMBL" id="DAD67224.1"/>
    </source>
</evidence>